<gene>
    <name evidence="2" type="ORF">ZT3D7_G9502</name>
</gene>
<sequence>MPFIHGIDGQLLQAGLPQRAITTTYELHPGVSAPPPFHALILPYPAEEALRLTDNALGQARWVHKPYFASIASPEASLDLLHPAARMSTPSPYMDDRGERVILCDTRPGMPDRVAPQLERRRVRREQPTVSMKDLVVPHSPPRTKTGRVAKVSHTEAAGAASIGGHKADERGIMMVRRQQDPDNFRKDSIHSKGEAGDKASDDMDDDLKTEPAPTLHQSRTSQGSPKRLMTTTSSKHSHAKMPLPSPSARSNTDAQRQSNSAQPTTTDKVDASPEQR</sequence>
<feature type="compositionally biased region" description="Polar residues" evidence="1">
    <location>
        <begin position="248"/>
        <end position="267"/>
    </location>
</feature>
<name>A0A1X7S554_ZYMT9</name>
<keyword evidence="3" id="KW-1185">Reference proteome</keyword>
<evidence type="ECO:0000256" key="1">
    <source>
        <dbReference type="SAM" id="MobiDB-lite"/>
    </source>
</evidence>
<proteinExistence type="predicted"/>
<accession>A0A1X7S554</accession>
<feature type="compositionally biased region" description="Polar residues" evidence="1">
    <location>
        <begin position="216"/>
        <end position="235"/>
    </location>
</feature>
<feature type="compositionally biased region" description="Basic and acidic residues" evidence="1">
    <location>
        <begin position="166"/>
        <end position="210"/>
    </location>
</feature>
<dbReference type="EMBL" id="LT853700">
    <property type="protein sequence ID" value="SMQ54347.1"/>
    <property type="molecule type" value="Genomic_DNA"/>
</dbReference>
<evidence type="ECO:0000313" key="3">
    <source>
        <dbReference type="Proteomes" id="UP000215127"/>
    </source>
</evidence>
<feature type="region of interest" description="Disordered" evidence="1">
    <location>
        <begin position="135"/>
        <end position="277"/>
    </location>
</feature>
<feature type="compositionally biased region" description="Basic and acidic residues" evidence="1">
    <location>
        <begin position="268"/>
        <end position="277"/>
    </location>
</feature>
<reference evidence="2 3" key="1">
    <citation type="submission" date="2016-06" db="EMBL/GenBank/DDBJ databases">
        <authorList>
            <person name="Kjaerup R.B."/>
            <person name="Dalgaard T.S."/>
            <person name="Juul-Madsen H.R."/>
        </authorList>
    </citation>
    <scope>NUCLEOTIDE SEQUENCE [LARGE SCALE GENOMIC DNA]</scope>
</reference>
<dbReference type="AlphaFoldDB" id="A0A1X7S554"/>
<dbReference type="Proteomes" id="UP000215127">
    <property type="component" value="Chromosome 9"/>
</dbReference>
<evidence type="ECO:0000313" key="2">
    <source>
        <dbReference type="EMBL" id="SMQ54347.1"/>
    </source>
</evidence>
<organism evidence="2 3">
    <name type="scientific">Zymoseptoria tritici (strain ST99CH_3D7)</name>
    <dbReference type="NCBI Taxonomy" id="1276538"/>
    <lineage>
        <taxon>Eukaryota</taxon>
        <taxon>Fungi</taxon>
        <taxon>Dikarya</taxon>
        <taxon>Ascomycota</taxon>
        <taxon>Pezizomycotina</taxon>
        <taxon>Dothideomycetes</taxon>
        <taxon>Dothideomycetidae</taxon>
        <taxon>Mycosphaerellales</taxon>
        <taxon>Mycosphaerellaceae</taxon>
        <taxon>Zymoseptoria</taxon>
    </lineage>
</organism>
<protein>
    <submittedName>
        <fullName evidence="2">Uncharacterized protein</fullName>
    </submittedName>
</protein>